<dbReference type="PANTHER" id="PTHR32428:SF2">
    <property type="entry name" value="TARGET OF RAPAMYCIN COMPLEX 2 SUBUNIT BIT61-RELATED"/>
    <property type="match status" value="1"/>
</dbReference>
<protein>
    <submittedName>
        <fullName evidence="2">11349_t:CDS:1</fullName>
    </submittedName>
</protein>
<dbReference type="OrthoDB" id="2290221at2759"/>
<dbReference type="InterPro" id="IPR016159">
    <property type="entry name" value="Cullin_repeat-like_dom_sf"/>
</dbReference>
<dbReference type="Proteomes" id="UP000789508">
    <property type="component" value="Unassembled WGS sequence"/>
</dbReference>
<dbReference type="GO" id="GO:0038203">
    <property type="term" value="P:TORC2 signaling"/>
    <property type="evidence" value="ECO:0007669"/>
    <property type="project" value="TreeGrafter"/>
</dbReference>
<evidence type="ECO:0000313" key="2">
    <source>
        <dbReference type="EMBL" id="CAG8578551.1"/>
    </source>
</evidence>
<dbReference type="InterPro" id="IPR013745">
    <property type="entry name" value="Bit61/PRR5"/>
</dbReference>
<comment type="caution">
    <text evidence="2">The sequence shown here is derived from an EMBL/GenBank/DDBJ whole genome shotgun (WGS) entry which is preliminary data.</text>
</comment>
<evidence type="ECO:0000256" key="1">
    <source>
        <dbReference type="SAM" id="MobiDB-lite"/>
    </source>
</evidence>
<feature type="compositionally biased region" description="Low complexity" evidence="1">
    <location>
        <begin position="53"/>
        <end position="71"/>
    </location>
</feature>
<keyword evidence="3" id="KW-1185">Reference proteome</keyword>
<dbReference type="SUPFAM" id="SSF74788">
    <property type="entry name" value="Cullin repeat-like"/>
    <property type="match status" value="1"/>
</dbReference>
<proteinExistence type="predicted"/>
<accession>A0A9N9BWM7</accession>
<feature type="non-terminal residue" evidence="2">
    <location>
        <position position="430"/>
    </location>
</feature>
<dbReference type="Pfam" id="PF08539">
    <property type="entry name" value="HbrB"/>
    <property type="match status" value="1"/>
</dbReference>
<reference evidence="2" key="1">
    <citation type="submission" date="2021-06" db="EMBL/GenBank/DDBJ databases">
        <authorList>
            <person name="Kallberg Y."/>
            <person name="Tangrot J."/>
            <person name="Rosling A."/>
        </authorList>
    </citation>
    <scope>NUCLEOTIDE SEQUENCE</scope>
    <source>
        <strain evidence="2">FL130A</strain>
    </source>
</reference>
<sequence length="430" mass="47715">MNLGPIRETGESSSSSNSSTTSLNTTQHANNSNNNNSSGALSNSLPERNEAWSTTLQQTQTNQQQQQSLSSPYRTQRTNSGNSNSSSPLNLSSASFYQSMEPASSFISSNPQSMMSFTTPHKNYPFEATSDYNNSKMETIKDKLGHHDGWHTLCANVLPLFNGEGLKMYIEDLNELLRECIRDNTPESLYGNINELLATGMSTLNSKLRDVPDEKLVSRLNELWSFYFGTVIPYFEGVFLPLQMQANNNTTINIASHNTSNGMLSSTSTIVTTTPTNTFTTTSNTSINEEFSVRRMVLMSFRDQVILPMGDRVDDAFNKLFHDFDSGIPVADTAARMLQMTYILSSILSNDEKQSQMDRILAKLKNNWKLFMRRDRRGSAVTTPTTPTPNVAGISGTVSGIALFAFLLQSVVSTNLALRKGFCSKEDLHR</sequence>
<name>A0A9N9BWM7_9GLOM</name>
<dbReference type="EMBL" id="CAJVPS010002892">
    <property type="protein sequence ID" value="CAG8578551.1"/>
    <property type="molecule type" value="Genomic_DNA"/>
</dbReference>
<evidence type="ECO:0000313" key="3">
    <source>
        <dbReference type="Proteomes" id="UP000789508"/>
    </source>
</evidence>
<feature type="compositionally biased region" description="Low complexity" evidence="1">
    <location>
        <begin position="12"/>
        <end position="45"/>
    </location>
</feature>
<feature type="region of interest" description="Disordered" evidence="1">
    <location>
        <begin position="1"/>
        <end position="92"/>
    </location>
</feature>
<feature type="compositionally biased region" description="Low complexity" evidence="1">
    <location>
        <begin position="79"/>
        <end position="92"/>
    </location>
</feature>
<dbReference type="GO" id="GO:0031932">
    <property type="term" value="C:TORC2 complex"/>
    <property type="evidence" value="ECO:0007669"/>
    <property type="project" value="TreeGrafter"/>
</dbReference>
<dbReference type="PANTHER" id="PTHR32428">
    <property type="entry name" value="TARGET OF RAPAMYCIN COMPLEX 2 SUBUNIT BIT61-RELATED"/>
    <property type="match status" value="1"/>
</dbReference>
<gene>
    <name evidence="2" type="ORF">ALEPTO_LOCUS7149</name>
</gene>
<dbReference type="AlphaFoldDB" id="A0A9N9BWM7"/>
<organism evidence="2 3">
    <name type="scientific">Ambispora leptoticha</name>
    <dbReference type="NCBI Taxonomy" id="144679"/>
    <lineage>
        <taxon>Eukaryota</taxon>
        <taxon>Fungi</taxon>
        <taxon>Fungi incertae sedis</taxon>
        <taxon>Mucoromycota</taxon>
        <taxon>Glomeromycotina</taxon>
        <taxon>Glomeromycetes</taxon>
        <taxon>Archaeosporales</taxon>
        <taxon>Ambisporaceae</taxon>
        <taxon>Ambispora</taxon>
    </lineage>
</organism>